<proteinExistence type="predicted"/>
<name>A0A8J6XQQ6_9CYAN</name>
<organism evidence="1 2">
    <name type="scientific">Iningainema tapete BLCC-T55</name>
    <dbReference type="NCBI Taxonomy" id="2748662"/>
    <lineage>
        <taxon>Bacteria</taxon>
        <taxon>Bacillati</taxon>
        <taxon>Cyanobacteriota</taxon>
        <taxon>Cyanophyceae</taxon>
        <taxon>Nostocales</taxon>
        <taxon>Scytonemataceae</taxon>
        <taxon>Iningainema tapete</taxon>
    </lineage>
</organism>
<sequence length="76" mass="8709">MNATELEINQKICDDMTQIQIALEQALKNIFEQAGSKIKPEKQEEVKKGIENTKLILEHFKSRYWVNSSIISATSN</sequence>
<dbReference type="RefSeq" id="WP_190835576.1">
    <property type="nucleotide sequence ID" value="NZ_CAWPPI010000095.1"/>
</dbReference>
<evidence type="ECO:0000313" key="2">
    <source>
        <dbReference type="Proteomes" id="UP000629098"/>
    </source>
</evidence>
<keyword evidence="2" id="KW-1185">Reference proteome</keyword>
<reference evidence="1" key="1">
    <citation type="submission" date="2020-09" db="EMBL/GenBank/DDBJ databases">
        <title>Iningainema tapete sp. nov. (Scytonemataceae, Cyanobacteria) from greenhouses in central Florida (USA) produces two types of nodularin with biosynthetic potential for microcystin-LR and anabaenopeptins.</title>
        <authorList>
            <person name="Berthold D.E."/>
            <person name="Lefler F.W."/>
            <person name="Huang I.-S."/>
            <person name="Abdulla H."/>
            <person name="Zimba P.V."/>
            <person name="Laughinghouse H.D. IV."/>
        </authorList>
    </citation>
    <scope>NUCLEOTIDE SEQUENCE</scope>
    <source>
        <strain evidence="1">BLCCT55</strain>
    </source>
</reference>
<dbReference type="EMBL" id="JACXAE010000095">
    <property type="protein sequence ID" value="MBD2776509.1"/>
    <property type="molecule type" value="Genomic_DNA"/>
</dbReference>
<dbReference type="AlphaFoldDB" id="A0A8J6XQQ6"/>
<accession>A0A8J6XQQ6</accession>
<evidence type="ECO:0000313" key="1">
    <source>
        <dbReference type="EMBL" id="MBD2776509.1"/>
    </source>
</evidence>
<dbReference type="Proteomes" id="UP000629098">
    <property type="component" value="Unassembled WGS sequence"/>
</dbReference>
<comment type="caution">
    <text evidence="1">The sequence shown here is derived from an EMBL/GenBank/DDBJ whole genome shotgun (WGS) entry which is preliminary data.</text>
</comment>
<protein>
    <submittedName>
        <fullName evidence="1">Uncharacterized protein</fullName>
    </submittedName>
</protein>
<gene>
    <name evidence="1" type="ORF">ICL16_31755</name>
</gene>